<organism evidence="6">
    <name type="scientific">marine sediment metagenome</name>
    <dbReference type="NCBI Taxonomy" id="412755"/>
    <lineage>
        <taxon>unclassified sequences</taxon>
        <taxon>metagenomes</taxon>
        <taxon>ecological metagenomes</taxon>
    </lineage>
</organism>
<dbReference type="SFLD" id="SFLDG01067">
    <property type="entry name" value="SPASM/twitch_domain_containing"/>
    <property type="match status" value="1"/>
</dbReference>
<dbReference type="SFLD" id="SFLDS00029">
    <property type="entry name" value="Radical_SAM"/>
    <property type="match status" value="1"/>
</dbReference>
<sequence>MFPRPITTIKQIEVTSKCNLACKYCPHPKMKRKKEHMVWKTFEKTLDWVRYFMEQGTQREVAITGIGEALMHPGFVEMVKRIRIVIGWSNPITFSTNGILLTDELCIALKPFEPRIFVSLHRPEKAGKAIEVAKKYGLYATHNDAFATDSMNWAGTVDWYVSTHSIPSRRGHNDLLHGLREVGINRECVYGSS</sequence>
<dbReference type="Gene3D" id="3.20.20.70">
    <property type="entry name" value="Aldolase class I"/>
    <property type="match status" value="1"/>
</dbReference>
<dbReference type="InterPro" id="IPR058240">
    <property type="entry name" value="rSAM_sf"/>
</dbReference>
<evidence type="ECO:0000256" key="3">
    <source>
        <dbReference type="ARBA" id="ARBA00023004"/>
    </source>
</evidence>
<dbReference type="AlphaFoldDB" id="A0A0F9C3J2"/>
<reference evidence="6" key="1">
    <citation type="journal article" date="2015" name="Nature">
        <title>Complex archaea that bridge the gap between prokaryotes and eukaryotes.</title>
        <authorList>
            <person name="Spang A."/>
            <person name="Saw J.H."/>
            <person name="Jorgensen S.L."/>
            <person name="Zaremba-Niedzwiedzka K."/>
            <person name="Martijn J."/>
            <person name="Lind A.E."/>
            <person name="van Eijk R."/>
            <person name="Schleper C."/>
            <person name="Guy L."/>
            <person name="Ettema T.J."/>
        </authorList>
    </citation>
    <scope>NUCLEOTIDE SEQUENCE</scope>
</reference>
<dbReference type="GO" id="GO:0051536">
    <property type="term" value="F:iron-sulfur cluster binding"/>
    <property type="evidence" value="ECO:0007669"/>
    <property type="project" value="UniProtKB-KW"/>
</dbReference>
<comment type="caution">
    <text evidence="6">The sequence shown here is derived from an EMBL/GenBank/DDBJ whole genome shotgun (WGS) entry which is preliminary data.</text>
</comment>
<dbReference type="Pfam" id="PF04055">
    <property type="entry name" value="Radical_SAM"/>
    <property type="match status" value="1"/>
</dbReference>
<evidence type="ECO:0000256" key="2">
    <source>
        <dbReference type="ARBA" id="ARBA00022723"/>
    </source>
</evidence>
<evidence type="ECO:0000313" key="6">
    <source>
        <dbReference type="EMBL" id="KKL28765.1"/>
    </source>
</evidence>
<dbReference type="InterPro" id="IPR013785">
    <property type="entry name" value="Aldolase_TIM"/>
</dbReference>
<dbReference type="EMBL" id="LAZR01034980">
    <property type="protein sequence ID" value="KKL28765.1"/>
    <property type="molecule type" value="Genomic_DNA"/>
</dbReference>
<dbReference type="CDD" id="cd01335">
    <property type="entry name" value="Radical_SAM"/>
    <property type="match status" value="1"/>
</dbReference>
<keyword evidence="1" id="KW-0949">S-adenosyl-L-methionine</keyword>
<evidence type="ECO:0000256" key="4">
    <source>
        <dbReference type="ARBA" id="ARBA00023014"/>
    </source>
</evidence>
<evidence type="ECO:0000259" key="5">
    <source>
        <dbReference type="Pfam" id="PF04055"/>
    </source>
</evidence>
<dbReference type="PANTHER" id="PTHR11228:SF7">
    <property type="entry name" value="PQQA PEPTIDE CYCLASE"/>
    <property type="match status" value="1"/>
</dbReference>
<feature type="domain" description="Radical SAM core" evidence="5">
    <location>
        <begin position="12"/>
        <end position="132"/>
    </location>
</feature>
<evidence type="ECO:0000256" key="1">
    <source>
        <dbReference type="ARBA" id="ARBA00022691"/>
    </source>
</evidence>
<protein>
    <recommendedName>
        <fullName evidence="5">Radical SAM core domain-containing protein</fullName>
    </recommendedName>
</protein>
<dbReference type="InterPro" id="IPR007197">
    <property type="entry name" value="rSAM"/>
</dbReference>
<keyword evidence="2" id="KW-0479">Metal-binding</keyword>
<keyword evidence="4" id="KW-0411">Iron-sulfur</keyword>
<dbReference type="GO" id="GO:0003824">
    <property type="term" value="F:catalytic activity"/>
    <property type="evidence" value="ECO:0007669"/>
    <property type="project" value="InterPro"/>
</dbReference>
<gene>
    <name evidence="6" type="ORF">LCGC14_2371860</name>
</gene>
<dbReference type="PANTHER" id="PTHR11228">
    <property type="entry name" value="RADICAL SAM DOMAIN PROTEIN"/>
    <property type="match status" value="1"/>
</dbReference>
<accession>A0A0F9C3J2</accession>
<name>A0A0F9C3J2_9ZZZZ</name>
<dbReference type="SUPFAM" id="SSF102114">
    <property type="entry name" value="Radical SAM enzymes"/>
    <property type="match status" value="1"/>
</dbReference>
<dbReference type="GO" id="GO:0046872">
    <property type="term" value="F:metal ion binding"/>
    <property type="evidence" value="ECO:0007669"/>
    <property type="project" value="UniProtKB-KW"/>
</dbReference>
<dbReference type="InterPro" id="IPR050377">
    <property type="entry name" value="Radical_SAM_PqqE_MftC-like"/>
</dbReference>
<proteinExistence type="predicted"/>
<keyword evidence="3" id="KW-0408">Iron</keyword>